<dbReference type="Gene3D" id="1.10.3470.10">
    <property type="entry name" value="ABC transporter involved in vitamin B12 uptake, BtuC"/>
    <property type="match status" value="1"/>
</dbReference>
<evidence type="ECO:0000256" key="8">
    <source>
        <dbReference type="SAM" id="Phobius"/>
    </source>
</evidence>
<dbReference type="SUPFAM" id="SSF81345">
    <property type="entry name" value="ABC transporter involved in vitamin B12 uptake, BtuC"/>
    <property type="match status" value="1"/>
</dbReference>
<dbReference type="Proteomes" id="UP000541857">
    <property type="component" value="Unassembled WGS sequence"/>
</dbReference>
<dbReference type="GO" id="GO:0005886">
    <property type="term" value="C:plasma membrane"/>
    <property type="evidence" value="ECO:0007669"/>
    <property type="project" value="UniProtKB-SubCell"/>
</dbReference>
<dbReference type="GO" id="GO:0022857">
    <property type="term" value="F:transmembrane transporter activity"/>
    <property type="evidence" value="ECO:0007669"/>
    <property type="project" value="InterPro"/>
</dbReference>
<evidence type="ECO:0000256" key="3">
    <source>
        <dbReference type="ARBA" id="ARBA00022448"/>
    </source>
</evidence>
<feature type="transmembrane region" description="Helical" evidence="8">
    <location>
        <begin position="12"/>
        <end position="34"/>
    </location>
</feature>
<evidence type="ECO:0000256" key="5">
    <source>
        <dbReference type="ARBA" id="ARBA00022692"/>
    </source>
</evidence>
<accession>A0A7W2M5K7</accession>
<dbReference type="EMBL" id="JACGLT010000007">
    <property type="protein sequence ID" value="MBA6153124.1"/>
    <property type="molecule type" value="Genomic_DNA"/>
</dbReference>
<organism evidence="9 10">
    <name type="scientific">Gelidibacter maritimus</name>
    <dbReference type="NCBI Taxonomy" id="2761487"/>
    <lineage>
        <taxon>Bacteria</taxon>
        <taxon>Pseudomonadati</taxon>
        <taxon>Bacteroidota</taxon>
        <taxon>Flavobacteriia</taxon>
        <taxon>Flavobacteriales</taxon>
        <taxon>Flavobacteriaceae</taxon>
        <taxon>Gelidibacter</taxon>
    </lineage>
</organism>
<dbReference type="Pfam" id="PF01032">
    <property type="entry name" value="FecCD"/>
    <property type="match status" value="1"/>
</dbReference>
<evidence type="ECO:0000256" key="6">
    <source>
        <dbReference type="ARBA" id="ARBA00022989"/>
    </source>
</evidence>
<comment type="subcellular location">
    <subcellularLocation>
        <location evidence="1">Cell membrane</location>
        <topology evidence="1">Multi-pass membrane protein</topology>
    </subcellularLocation>
</comment>
<dbReference type="GO" id="GO:0033214">
    <property type="term" value="P:siderophore-iron import into cell"/>
    <property type="evidence" value="ECO:0007669"/>
    <property type="project" value="TreeGrafter"/>
</dbReference>
<protein>
    <submittedName>
        <fullName evidence="9">Iron chelate uptake ABC transporter family permease subunit</fullName>
    </submittedName>
</protein>
<keyword evidence="6 8" id="KW-1133">Transmembrane helix</keyword>
<name>A0A7W2M5K7_9FLAO</name>
<comment type="caution">
    <text evidence="9">The sequence shown here is derived from an EMBL/GenBank/DDBJ whole genome shotgun (WGS) entry which is preliminary data.</text>
</comment>
<evidence type="ECO:0000256" key="2">
    <source>
        <dbReference type="ARBA" id="ARBA00007935"/>
    </source>
</evidence>
<gene>
    <name evidence="9" type="ORF">H3Z82_10335</name>
</gene>
<feature type="transmembrane region" description="Helical" evidence="8">
    <location>
        <begin position="54"/>
        <end position="72"/>
    </location>
</feature>
<proteinExistence type="inferred from homology"/>
<keyword evidence="5 8" id="KW-0812">Transmembrane</keyword>
<keyword evidence="10" id="KW-1185">Reference proteome</keyword>
<keyword evidence="3" id="KW-0813">Transport</keyword>
<dbReference type="PANTHER" id="PTHR30472:SF27">
    <property type="entry name" value="PETROBACTIN IMPORT SYSTEM PERMEASE PROTEIN YCLN"/>
    <property type="match status" value="1"/>
</dbReference>
<feature type="transmembrane region" description="Helical" evidence="8">
    <location>
        <begin position="224"/>
        <end position="253"/>
    </location>
</feature>
<feature type="transmembrane region" description="Helical" evidence="8">
    <location>
        <begin position="299"/>
        <end position="316"/>
    </location>
</feature>
<dbReference type="PANTHER" id="PTHR30472">
    <property type="entry name" value="FERRIC ENTEROBACTIN TRANSPORT SYSTEM PERMEASE PROTEIN"/>
    <property type="match status" value="1"/>
</dbReference>
<feature type="transmembrane region" description="Helical" evidence="8">
    <location>
        <begin position="139"/>
        <end position="165"/>
    </location>
</feature>
<dbReference type="InterPro" id="IPR000522">
    <property type="entry name" value="ABC_transptr_permease_BtuC"/>
</dbReference>
<dbReference type="InterPro" id="IPR037294">
    <property type="entry name" value="ABC_BtuC-like"/>
</dbReference>
<keyword evidence="4" id="KW-1003">Cell membrane</keyword>
<sequence>MKGNKLKIRHLLIALLLGASVVSIFVGVADISVFDILTGDADKLFLISASRFPRTISLVLAGIGMSVSGLIMQQLTRNKFVSPTTAGSLDAAQLGLLLGLILIPSAGTLMKGGFAFVFTFAASLLFLKIVDSIRIRNVIFVPLVGLMFGAILNSVATFFAINLNIVQDVNAWMMADFSGVLSGRYEMIYFSLPAVAITYLYANKFTLIGMGEDFSKNLGLNYRFVMNLGLFSVSLTLSAIVLTAGAIPFLGLVVPNLVTMIYGDNIKKVLPEIALFGAIFLLTCDIIGRLVIYPFEIPIGLMVGIVGGAIFLIMLLRRR</sequence>
<reference evidence="9 10" key="1">
    <citation type="submission" date="2020-07" db="EMBL/GenBank/DDBJ databases">
        <title>Bacterium isolated from marine sediment.</title>
        <authorList>
            <person name="Shang D."/>
        </authorList>
    </citation>
    <scope>NUCLEOTIDE SEQUENCE [LARGE SCALE GENOMIC DNA]</scope>
    <source>
        <strain evidence="9 10">F6074</strain>
    </source>
</reference>
<evidence type="ECO:0000313" key="9">
    <source>
        <dbReference type="EMBL" id="MBA6153124.1"/>
    </source>
</evidence>
<comment type="similarity">
    <text evidence="2">Belongs to the binding-protein-dependent transport system permease family. FecCD subfamily.</text>
</comment>
<evidence type="ECO:0000256" key="1">
    <source>
        <dbReference type="ARBA" id="ARBA00004651"/>
    </source>
</evidence>
<dbReference type="CDD" id="cd06550">
    <property type="entry name" value="TM_ABC_iron-siderophores_like"/>
    <property type="match status" value="1"/>
</dbReference>
<keyword evidence="7 8" id="KW-0472">Membrane</keyword>
<evidence type="ECO:0000256" key="4">
    <source>
        <dbReference type="ARBA" id="ARBA00022475"/>
    </source>
</evidence>
<feature type="transmembrane region" description="Helical" evidence="8">
    <location>
        <begin position="185"/>
        <end position="203"/>
    </location>
</feature>
<evidence type="ECO:0000313" key="10">
    <source>
        <dbReference type="Proteomes" id="UP000541857"/>
    </source>
</evidence>
<evidence type="ECO:0000256" key="7">
    <source>
        <dbReference type="ARBA" id="ARBA00023136"/>
    </source>
</evidence>
<feature type="transmembrane region" description="Helical" evidence="8">
    <location>
        <begin position="273"/>
        <end position="292"/>
    </location>
</feature>
<dbReference type="AlphaFoldDB" id="A0A7W2M5K7"/>